<dbReference type="AlphaFoldDB" id="A0A1M5JSF4"/>
<dbReference type="RefSeq" id="WP_197687917.1">
    <property type="nucleotide sequence ID" value="NZ_LT670818.1"/>
</dbReference>
<sequence>MWIMTNNSYLSIVSKDCGPAELLVRARRAGDIEKVFPDAKVTRNTSSDYLYRAVLPRDVVKQALAAMIDHIDYPNFKDSVEDRSLHAAYVGVWCAMAGLQHPPPDIERATHARSALTSKNTS</sequence>
<organism evidence="1 2">
    <name type="scientific">Bradyrhizobium erythrophlei</name>
    <dbReference type="NCBI Taxonomy" id="1437360"/>
    <lineage>
        <taxon>Bacteria</taxon>
        <taxon>Pseudomonadati</taxon>
        <taxon>Pseudomonadota</taxon>
        <taxon>Alphaproteobacteria</taxon>
        <taxon>Hyphomicrobiales</taxon>
        <taxon>Nitrobacteraceae</taxon>
        <taxon>Bradyrhizobium</taxon>
    </lineage>
</organism>
<protein>
    <submittedName>
        <fullName evidence="1">Uncharacterized protein</fullName>
    </submittedName>
</protein>
<evidence type="ECO:0000313" key="2">
    <source>
        <dbReference type="Proteomes" id="UP000190675"/>
    </source>
</evidence>
<dbReference type="Proteomes" id="UP000190675">
    <property type="component" value="Chromosome I"/>
</dbReference>
<proteinExistence type="predicted"/>
<name>A0A1M5JSF4_9BRAD</name>
<accession>A0A1M5JSF4</accession>
<evidence type="ECO:0000313" key="1">
    <source>
        <dbReference type="EMBL" id="SHG43474.1"/>
    </source>
</evidence>
<reference evidence="1 2" key="1">
    <citation type="submission" date="2016-11" db="EMBL/GenBank/DDBJ databases">
        <authorList>
            <person name="Jaros S."/>
            <person name="Januszkiewicz K."/>
            <person name="Wedrychowicz H."/>
        </authorList>
    </citation>
    <scope>NUCLEOTIDE SEQUENCE [LARGE SCALE GENOMIC DNA]</scope>
    <source>
        <strain evidence="1 2">GAS242</strain>
    </source>
</reference>
<gene>
    <name evidence="1" type="ORF">SAMN05444169_2455</name>
</gene>
<dbReference type="EMBL" id="LT670818">
    <property type="protein sequence ID" value="SHG43474.1"/>
    <property type="molecule type" value="Genomic_DNA"/>
</dbReference>